<dbReference type="Proteomes" id="UP000038009">
    <property type="component" value="Unassembled WGS sequence"/>
</dbReference>
<keyword evidence="3" id="KW-1185">Reference proteome</keyword>
<sequence length="528" mass="57422">MRTRLAAVALFWGVVVLSCSFPVSAVTILDYTVTSITASERASLPPDHWAHYATQCDSKANARIIPLVKSLNSVFVNISASGMRVPFYAWNSTPFHLNSIGFLSPTWYGMCDGYCVRDFFSTIKGNYGFSDNTSIFYDGGGDWPMIAFYLAPFETTNINPARSFILTEEHFDSSKLSDTRRADAPIPSHTLVEYCNVPLQGAPWSAAGLTAQVAVYANGTIVMRYKRLPAGLPGDMWSTGLIYSKTLRKVVATPSVENGIVAYRFDPVYDPCDGAATAAACGAMSVPTGAAPAAGAGVDCVWCPSTSACASRALVAEVCPRGQWAMRADEAGANAQRFYAVTVDLTPTPLADLDSLEDVEHQPVMYGKVMFRRAITIFNTMHRTFPRCFPGCSCSINFPDPECPMLQNTCPDGSYIYRILALESTFEFSNRVAYTQKVLGLRSYGEFLCDVEGGCLGATVGILTGIVFQNGYATYPDFSVQLYVETKGIIIFVLRCNRCPDGAPFLAYPPIRVGLVRYGVDDPSSVLV</sequence>
<feature type="signal peptide" evidence="1">
    <location>
        <begin position="1"/>
        <end position="25"/>
    </location>
</feature>
<dbReference type="VEuPathDB" id="TriTrypDB:Lsey_0221_0150"/>
<dbReference type="OrthoDB" id="18487at2759"/>
<evidence type="ECO:0000256" key="1">
    <source>
        <dbReference type="SAM" id="SignalP"/>
    </source>
</evidence>
<feature type="chain" id="PRO_5005873681" evidence="1">
    <location>
        <begin position="26"/>
        <end position="528"/>
    </location>
</feature>
<protein>
    <submittedName>
        <fullName evidence="2">Uncharacterized protein</fullName>
    </submittedName>
</protein>
<dbReference type="EMBL" id="LJSK01000221">
    <property type="protein sequence ID" value="KPI84934.1"/>
    <property type="molecule type" value="Genomic_DNA"/>
</dbReference>
<name>A0A0N1I1F4_LEPSE</name>
<accession>A0A0N1I1F4</accession>
<gene>
    <name evidence="2" type="ORF">ABL78_6026</name>
</gene>
<keyword evidence="1" id="KW-0732">Signal</keyword>
<dbReference type="AlphaFoldDB" id="A0A0N1I1F4"/>
<organism evidence="2 3">
    <name type="scientific">Leptomonas seymouri</name>
    <dbReference type="NCBI Taxonomy" id="5684"/>
    <lineage>
        <taxon>Eukaryota</taxon>
        <taxon>Discoba</taxon>
        <taxon>Euglenozoa</taxon>
        <taxon>Kinetoplastea</taxon>
        <taxon>Metakinetoplastina</taxon>
        <taxon>Trypanosomatida</taxon>
        <taxon>Trypanosomatidae</taxon>
        <taxon>Leishmaniinae</taxon>
        <taxon>Leptomonas</taxon>
    </lineage>
</organism>
<dbReference type="PROSITE" id="PS51257">
    <property type="entry name" value="PROKAR_LIPOPROTEIN"/>
    <property type="match status" value="1"/>
</dbReference>
<comment type="caution">
    <text evidence="2">The sequence shown here is derived from an EMBL/GenBank/DDBJ whole genome shotgun (WGS) entry which is preliminary data.</text>
</comment>
<evidence type="ECO:0000313" key="2">
    <source>
        <dbReference type="EMBL" id="KPI84934.1"/>
    </source>
</evidence>
<evidence type="ECO:0000313" key="3">
    <source>
        <dbReference type="Proteomes" id="UP000038009"/>
    </source>
</evidence>
<feature type="non-terminal residue" evidence="2">
    <location>
        <position position="528"/>
    </location>
</feature>
<reference evidence="2 3" key="1">
    <citation type="journal article" date="2015" name="PLoS Pathog.">
        <title>Leptomonas seymouri: Adaptations to the Dixenous Life Cycle Analyzed by Genome Sequencing, Transcriptome Profiling and Co-infection with Leishmania donovani.</title>
        <authorList>
            <person name="Kraeva N."/>
            <person name="Butenko A."/>
            <person name="Hlavacova J."/>
            <person name="Kostygov A."/>
            <person name="Myskova J."/>
            <person name="Grybchuk D."/>
            <person name="Lestinova T."/>
            <person name="Votypka J."/>
            <person name="Volf P."/>
            <person name="Opperdoes F."/>
            <person name="Flegontov P."/>
            <person name="Lukes J."/>
            <person name="Yurchenko V."/>
        </authorList>
    </citation>
    <scope>NUCLEOTIDE SEQUENCE [LARGE SCALE GENOMIC DNA]</scope>
    <source>
        <strain evidence="2 3">ATCC 30220</strain>
    </source>
</reference>
<proteinExistence type="predicted"/>